<evidence type="ECO:0008006" key="2">
    <source>
        <dbReference type="Google" id="ProtNLM"/>
    </source>
</evidence>
<evidence type="ECO:0000313" key="1">
    <source>
        <dbReference type="EMBL" id="KKN08894.1"/>
    </source>
</evidence>
<dbReference type="AlphaFoldDB" id="A0A0F9MT01"/>
<dbReference type="Gene3D" id="2.60.40.2130">
    <property type="entry name" value="F-spondin domain"/>
    <property type="match status" value="1"/>
</dbReference>
<accession>A0A0F9MT01</accession>
<dbReference type="NCBIfam" id="NF038123">
    <property type="entry name" value="NF038123_dom"/>
    <property type="match status" value="1"/>
</dbReference>
<dbReference type="InterPro" id="IPR038678">
    <property type="entry name" value="Spondin_N_sf"/>
</dbReference>
<comment type="caution">
    <text evidence="1">The sequence shown here is derived from an EMBL/GenBank/DDBJ whole genome shotgun (WGS) entry which is preliminary data.</text>
</comment>
<reference evidence="1" key="1">
    <citation type="journal article" date="2015" name="Nature">
        <title>Complex archaea that bridge the gap between prokaryotes and eukaryotes.</title>
        <authorList>
            <person name="Spang A."/>
            <person name="Saw J.H."/>
            <person name="Jorgensen S.L."/>
            <person name="Zaremba-Niedzwiedzka K."/>
            <person name="Martijn J."/>
            <person name="Lind A.E."/>
            <person name="van Eijk R."/>
            <person name="Schleper C."/>
            <person name="Guy L."/>
            <person name="Ettema T.J."/>
        </authorList>
    </citation>
    <scope>NUCLEOTIDE SEQUENCE</scope>
</reference>
<gene>
    <name evidence="1" type="ORF">LCGC14_1052140</name>
</gene>
<name>A0A0F9MT01_9ZZZZ</name>
<sequence>MTMLSANNLKKSLLVLALATTLAACSDNDNDPVVEEPVVVEPIVVEPVINEFTITFSNLTAGQPLSPLSVIAFEDEAPWTFGTTASVGLEMLAESGANEEYLSYESALAAVSAEGGIGPGETTTVIISVEDQETLNLSFAAMLGNTNDTFTGLSLVDVSSLEVGDSLMSTTVAYDAGTEANTETAETVPGPAASGEGFNEIRDDTADIITMHPGIVSNQDGLSTSALGVEHKFDNPVSKIVITRTQ</sequence>
<protein>
    <recommendedName>
        <fullName evidence="2">Spondin domain-containing protein</fullName>
    </recommendedName>
</protein>
<dbReference type="InterPro" id="IPR009465">
    <property type="entry name" value="Spondin_N"/>
</dbReference>
<dbReference type="EMBL" id="LAZR01004406">
    <property type="protein sequence ID" value="KKN08894.1"/>
    <property type="molecule type" value="Genomic_DNA"/>
</dbReference>
<organism evidence="1">
    <name type="scientific">marine sediment metagenome</name>
    <dbReference type="NCBI Taxonomy" id="412755"/>
    <lineage>
        <taxon>unclassified sequences</taxon>
        <taxon>metagenomes</taxon>
        <taxon>ecological metagenomes</taxon>
    </lineage>
</organism>
<proteinExistence type="predicted"/>